<dbReference type="Proteomes" id="UP000005845">
    <property type="component" value="Unassembled WGS sequence"/>
</dbReference>
<evidence type="ECO:0000256" key="1">
    <source>
        <dbReference type="ARBA" id="ARBA00006739"/>
    </source>
</evidence>
<evidence type="ECO:0000313" key="4">
    <source>
        <dbReference type="EMBL" id="GAB41281.1"/>
    </source>
</evidence>
<evidence type="ECO:0000259" key="3">
    <source>
        <dbReference type="Pfam" id="PF00535"/>
    </source>
</evidence>
<proteinExistence type="inferred from homology"/>
<dbReference type="AlphaFoldDB" id="H5U6C3"/>
<dbReference type="InterPro" id="IPR001173">
    <property type="entry name" value="Glyco_trans_2-like"/>
</dbReference>
<gene>
    <name evidence="4" type="ORF">GOSPT_125_00480</name>
</gene>
<reference evidence="4 5" key="1">
    <citation type="submission" date="2012-02" db="EMBL/GenBank/DDBJ databases">
        <title>Whole genome shotgun sequence of Gordonia sputi NBRC 100414.</title>
        <authorList>
            <person name="Yoshida I."/>
            <person name="Hosoyama A."/>
            <person name="Tsuchikane K."/>
            <person name="Katsumata H."/>
            <person name="Yamazaki S."/>
            <person name="Fujita N."/>
        </authorList>
    </citation>
    <scope>NUCLEOTIDE SEQUENCE [LARGE SCALE GENOMIC DNA]</scope>
    <source>
        <strain evidence="4 5">NBRC 100414</strain>
    </source>
</reference>
<keyword evidence="5" id="KW-1185">Reference proteome</keyword>
<feature type="region of interest" description="Disordered" evidence="2">
    <location>
        <begin position="1"/>
        <end position="27"/>
    </location>
</feature>
<organism evidence="4 5">
    <name type="scientific">Gordonia sputi NBRC 100414</name>
    <dbReference type="NCBI Taxonomy" id="1089453"/>
    <lineage>
        <taxon>Bacteria</taxon>
        <taxon>Bacillati</taxon>
        <taxon>Actinomycetota</taxon>
        <taxon>Actinomycetes</taxon>
        <taxon>Mycobacteriales</taxon>
        <taxon>Gordoniaceae</taxon>
        <taxon>Gordonia</taxon>
    </lineage>
</organism>
<dbReference type="EMBL" id="BAFC01000123">
    <property type="protein sequence ID" value="GAB41281.1"/>
    <property type="molecule type" value="Genomic_DNA"/>
</dbReference>
<accession>H5U6C3</accession>
<evidence type="ECO:0000256" key="2">
    <source>
        <dbReference type="SAM" id="MobiDB-lite"/>
    </source>
</evidence>
<dbReference type="GO" id="GO:0016757">
    <property type="term" value="F:glycosyltransferase activity"/>
    <property type="evidence" value="ECO:0007669"/>
    <property type="project" value="UniProtKB-KW"/>
</dbReference>
<comment type="caution">
    <text evidence="4">The sequence shown here is derived from an EMBL/GenBank/DDBJ whole genome shotgun (WGS) entry which is preliminary data.</text>
</comment>
<dbReference type="RefSeq" id="WP_005208563.1">
    <property type="nucleotide sequence ID" value="NZ_BAFC01000123.1"/>
</dbReference>
<comment type="similarity">
    <text evidence="1">Belongs to the glycosyltransferase 2 family.</text>
</comment>
<dbReference type="Pfam" id="PF00535">
    <property type="entry name" value="Glycos_transf_2"/>
    <property type="match status" value="1"/>
</dbReference>
<dbReference type="PANTHER" id="PTHR48090">
    <property type="entry name" value="UNDECAPRENYL-PHOSPHATE 4-DEOXY-4-FORMAMIDO-L-ARABINOSE TRANSFERASE-RELATED"/>
    <property type="match status" value="1"/>
</dbReference>
<dbReference type="InterPro" id="IPR029044">
    <property type="entry name" value="Nucleotide-diphossugar_trans"/>
</dbReference>
<keyword evidence="4" id="KW-0328">Glycosyltransferase</keyword>
<keyword evidence="4" id="KW-0808">Transferase</keyword>
<sequence>MVVDSIAGQTGVVRSDDTRVRDSTTSVSAGHDIGHLTRVRTMHLVLPAFNEEDSLQPLFERLRRTELPIHLKAWVIDDGSSDSTAAVASRGLEGLDVQLVQHRVNQGLGRAVQTGIRAALNAASSDDIIAIMDADNTHDPALLAAMIAAIDDGADLAVSSRFTPGGDDTTAPPFRRLLSRGAAGVFSRLIAIEDLHDFTCGYRAYRVSLLRRASEYWGESLVTEQGFACMVELLMKLRHLQPRVVEVPLVLQYDLKQGASKLKLALTLRQYAKLVLREQMTPAPVLAARD</sequence>
<dbReference type="Gene3D" id="3.90.550.10">
    <property type="entry name" value="Spore Coat Polysaccharide Biosynthesis Protein SpsA, Chain A"/>
    <property type="match status" value="1"/>
</dbReference>
<dbReference type="SUPFAM" id="SSF53448">
    <property type="entry name" value="Nucleotide-diphospho-sugar transferases"/>
    <property type="match status" value="1"/>
</dbReference>
<dbReference type="InterPro" id="IPR050256">
    <property type="entry name" value="Glycosyltransferase_2"/>
</dbReference>
<dbReference type="PANTHER" id="PTHR48090:SF7">
    <property type="entry name" value="RFBJ PROTEIN"/>
    <property type="match status" value="1"/>
</dbReference>
<feature type="domain" description="Glycosyltransferase 2-like" evidence="3">
    <location>
        <begin position="45"/>
        <end position="210"/>
    </location>
</feature>
<dbReference type="eggNOG" id="COG0463">
    <property type="taxonomic scope" value="Bacteria"/>
</dbReference>
<name>H5U6C3_9ACTN</name>
<protein>
    <submittedName>
        <fullName evidence="4">Putative polyprenol-phosphate mannosyltransferase</fullName>
    </submittedName>
</protein>
<evidence type="ECO:0000313" key="5">
    <source>
        <dbReference type="Proteomes" id="UP000005845"/>
    </source>
</evidence>